<dbReference type="SUPFAM" id="SSF56112">
    <property type="entry name" value="Protein kinase-like (PK-like)"/>
    <property type="match status" value="2"/>
</dbReference>
<feature type="compositionally biased region" description="Low complexity" evidence="6">
    <location>
        <begin position="56"/>
        <end position="69"/>
    </location>
</feature>
<feature type="compositionally biased region" description="Low complexity" evidence="6">
    <location>
        <begin position="416"/>
        <end position="429"/>
    </location>
</feature>
<name>A0A2B4R9C2_STYPI</name>
<dbReference type="AlphaFoldDB" id="A0A2B4R9C2"/>
<dbReference type="CDD" id="cd04515">
    <property type="entry name" value="Alpha_kinase"/>
    <property type="match status" value="2"/>
</dbReference>
<keyword evidence="1" id="KW-0723">Serine/threonine-protein kinase</keyword>
<protein>
    <submittedName>
        <fullName evidence="9">Myosin heavy chain kinase A</fullName>
    </submittedName>
</protein>
<evidence type="ECO:0000256" key="2">
    <source>
        <dbReference type="ARBA" id="ARBA00022679"/>
    </source>
</evidence>
<evidence type="ECO:0000256" key="4">
    <source>
        <dbReference type="ARBA" id="ARBA00022777"/>
    </source>
</evidence>
<dbReference type="SMART" id="SM00811">
    <property type="entry name" value="Alpha_kinase"/>
    <property type="match status" value="2"/>
</dbReference>
<keyword evidence="4 9" id="KW-0418">Kinase</keyword>
<dbReference type="Proteomes" id="UP000225706">
    <property type="component" value="Unassembled WGS sequence"/>
</dbReference>
<feature type="chain" id="PRO_5012111991" evidence="7">
    <location>
        <begin position="27"/>
        <end position="706"/>
    </location>
</feature>
<keyword evidence="5" id="KW-0067">ATP-binding</keyword>
<evidence type="ECO:0000256" key="6">
    <source>
        <dbReference type="SAM" id="MobiDB-lite"/>
    </source>
</evidence>
<dbReference type="GO" id="GO:0005524">
    <property type="term" value="F:ATP binding"/>
    <property type="evidence" value="ECO:0007669"/>
    <property type="project" value="UniProtKB-KW"/>
</dbReference>
<evidence type="ECO:0000256" key="1">
    <source>
        <dbReference type="ARBA" id="ARBA00022527"/>
    </source>
</evidence>
<dbReference type="EMBL" id="LSMT01000815">
    <property type="protein sequence ID" value="PFX14241.1"/>
    <property type="molecule type" value="Genomic_DNA"/>
</dbReference>
<reference evidence="10" key="1">
    <citation type="journal article" date="2017" name="bioRxiv">
        <title>Comparative analysis of the genomes of Stylophora pistillata and Acropora digitifera provides evidence for extensive differences between species of corals.</title>
        <authorList>
            <person name="Voolstra C.R."/>
            <person name="Li Y."/>
            <person name="Liew Y.J."/>
            <person name="Baumgarten S."/>
            <person name="Zoccola D."/>
            <person name="Flot J.-F."/>
            <person name="Tambutte S."/>
            <person name="Allemand D."/>
            <person name="Aranda M."/>
        </authorList>
    </citation>
    <scope>NUCLEOTIDE SEQUENCE [LARGE SCALE GENOMIC DNA]</scope>
</reference>
<evidence type="ECO:0000256" key="7">
    <source>
        <dbReference type="SAM" id="SignalP"/>
    </source>
</evidence>
<keyword evidence="10" id="KW-1185">Reference proteome</keyword>
<keyword evidence="3" id="KW-0547">Nucleotide-binding</keyword>
<feature type="region of interest" description="Disordered" evidence="6">
    <location>
        <begin position="393"/>
        <end position="429"/>
    </location>
</feature>
<gene>
    <name evidence="9" type="primary">mhkA</name>
    <name evidence="9" type="ORF">AWC38_SpisGene21621</name>
</gene>
<evidence type="ECO:0000313" key="10">
    <source>
        <dbReference type="Proteomes" id="UP000225706"/>
    </source>
</evidence>
<feature type="region of interest" description="Disordered" evidence="6">
    <location>
        <begin position="32"/>
        <end position="69"/>
    </location>
</feature>
<feature type="domain" description="Alpha-type protein kinase" evidence="8">
    <location>
        <begin position="113"/>
        <end position="347"/>
    </location>
</feature>
<keyword evidence="7" id="KW-0732">Signal</keyword>
<evidence type="ECO:0000259" key="8">
    <source>
        <dbReference type="PROSITE" id="PS51158"/>
    </source>
</evidence>
<dbReference type="PROSITE" id="PS51158">
    <property type="entry name" value="ALPHA_KINASE"/>
    <property type="match status" value="2"/>
</dbReference>
<feature type="signal peptide" evidence="7">
    <location>
        <begin position="1"/>
        <end position="26"/>
    </location>
</feature>
<proteinExistence type="predicted"/>
<comment type="caution">
    <text evidence="9">The sequence shown here is derived from an EMBL/GenBank/DDBJ whole genome shotgun (WGS) entry which is preliminary data.</text>
</comment>
<feature type="compositionally biased region" description="Polar residues" evidence="6">
    <location>
        <begin position="406"/>
        <end position="415"/>
    </location>
</feature>
<evidence type="ECO:0000256" key="3">
    <source>
        <dbReference type="ARBA" id="ARBA00022741"/>
    </source>
</evidence>
<accession>A0A2B4R9C2</accession>
<feature type="domain" description="Alpha-type protein kinase" evidence="8">
    <location>
        <begin position="473"/>
        <end position="706"/>
    </location>
</feature>
<dbReference type="Gene3D" id="3.30.200.20">
    <property type="entry name" value="Phosphorylase Kinase, domain 1"/>
    <property type="match status" value="2"/>
</dbReference>
<evidence type="ECO:0000256" key="5">
    <source>
        <dbReference type="ARBA" id="ARBA00022840"/>
    </source>
</evidence>
<dbReference type="GO" id="GO:0004674">
    <property type="term" value="F:protein serine/threonine kinase activity"/>
    <property type="evidence" value="ECO:0007669"/>
    <property type="project" value="UniProtKB-KW"/>
</dbReference>
<dbReference type="InterPro" id="IPR004166">
    <property type="entry name" value="a-kinase_dom"/>
</dbReference>
<organism evidence="9 10">
    <name type="scientific">Stylophora pistillata</name>
    <name type="common">Smooth cauliflower coral</name>
    <dbReference type="NCBI Taxonomy" id="50429"/>
    <lineage>
        <taxon>Eukaryota</taxon>
        <taxon>Metazoa</taxon>
        <taxon>Cnidaria</taxon>
        <taxon>Anthozoa</taxon>
        <taxon>Hexacorallia</taxon>
        <taxon>Scleractinia</taxon>
        <taxon>Astrocoeniina</taxon>
        <taxon>Pocilloporidae</taxon>
        <taxon>Stylophora</taxon>
    </lineage>
</organism>
<evidence type="ECO:0000313" key="9">
    <source>
        <dbReference type="EMBL" id="PFX14241.1"/>
    </source>
</evidence>
<keyword evidence="2" id="KW-0808">Transferase</keyword>
<dbReference type="InterPro" id="IPR011009">
    <property type="entry name" value="Kinase-like_dom_sf"/>
</dbReference>
<dbReference type="PANTHER" id="PTHR45992">
    <property type="entry name" value="EUKARYOTIC ELONGATION FACTOR 2 KINASE-RELATED"/>
    <property type="match status" value="1"/>
</dbReference>
<feature type="compositionally biased region" description="Polar residues" evidence="6">
    <location>
        <begin position="46"/>
        <end position="55"/>
    </location>
</feature>
<dbReference type="PANTHER" id="PTHR45992:SF2">
    <property type="entry name" value="EUKARYOTIC ELONGATION FACTOR 2 KINASE"/>
    <property type="match status" value="1"/>
</dbReference>
<sequence>MSVMTLSLPSVLLMLLQVYLVRFVVGQDYGEDSNSSDPTHVHEGFSDNSSFQRTTSASSAPVRKAAAPKPKADYRRFSVTTQFPPSVSIASLLDAGKLIKPVTKNKCLLTFEQFDIASKEWTDAMEVECTVDSEKFSSGGFRDAYHCKLTGKSAGQNISNRWVIKTYNEKSKEVISTQLKTNIESHCRKQVQMHEVARHLTKKFQSQASQEMGKCFQYNHVYYTTIDEKPATVEEFVPGLFAKLINNNGKKADLPEDADKDLKDLLAKAECLVHYTYESSNQQLMLLDIQGSGYCLYDPEIATNDIMDASSLEYYFCCGNYSSVGITCFLNEHECNAYCKMMDLKKIGICCLGWLHPINIGNNSFTALSHSFWERVQVYLVRFVVGQDYGEDSNSSDPTHVHEGFSDNSSFQRTTSASSAPVRKAAAPKPKADYRRFSVTTQFPPSVSIASLLDAGKLIKPVTKNKCLLTFEQFDIASKEWTDAMEVECTVDSEKFSSGGFRDAYHCKLTGKSAGQNISNRWVIKTYNEKSKEVISTQLKTNIESHCRKQVQMHEVARHLTKKFQSQASQEMGKCFQYNHVYYTTIDEKPATVEEFVPGLFAKLINNNGKKADLPEDADKDLKDLLAKAECLVHYTYESSNQQLMLLDIQGSGYCLYDPEIATNDIMDASSLEYYFCCGNYSSVGITCFLNEHECNAYCKMMDLSQ</sequence>
<dbReference type="GO" id="GO:0031037">
    <property type="term" value="P:myosin II filament disassembly"/>
    <property type="evidence" value="ECO:0007669"/>
    <property type="project" value="TreeGrafter"/>
</dbReference>
<dbReference type="OrthoDB" id="5981012at2759"/>
<dbReference type="GO" id="GO:1903013">
    <property type="term" value="P:response to differentiation-inducing factor 1"/>
    <property type="evidence" value="ECO:0007669"/>
    <property type="project" value="TreeGrafter"/>
</dbReference>
<dbReference type="InterPro" id="IPR051852">
    <property type="entry name" value="Alpha-type_PK"/>
</dbReference>
<dbReference type="Gene3D" id="3.20.200.10">
    <property type="entry name" value="MHCK/EF2 kinase"/>
    <property type="match status" value="2"/>
</dbReference>
<dbReference type="Pfam" id="PF02816">
    <property type="entry name" value="Alpha_kinase"/>
    <property type="match status" value="2"/>
</dbReference>